<dbReference type="eggNOG" id="KOG0032">
    <property type="taxonomic scope" value="Eukaryota"/>
</dbReference>
<dbReference type="GeneID" id="8301521"/>
<dbReference type="HOGENOM" id="CLU_1199659_0_0_1"/>
<dbReference type="InterPro" id="IPR011009">
    <property type="entry name" value="Kinase-like_dom_sf"/>
</dbReference>
<dbReference type="STRING" id="294747.C5M770"/>
<proteinExistence type="inferred from homology"/>
<dbReference type="CDD" id="cd22670">
    <property type="entry name" value="FHA_MEK1-like"/>
    <property type="match status" value="1"/>
</dbReference>
<dbReference type="PROSITE" id="PS50011">
    <property type="entry name" value="PROTEIN_KINASE_DOM"/>
    <property type="match status" value="1"/>
</dbReference>
<dbReference type="SUPFAM" id="SSF56112">
    <property type="entry name" value="Protein kinase-like (PK-like)"/>
    <property type="match status" value="1"/>
</dbReference>
<feature type="domain" description="FHA" evidence="3">
    <location>
        <begin position="50"/>
        <end position="104"/>
    </location>
</feature>
<dbReference type="GO" id="GO:0030447">
    <property type="term" value="P:filamentous growth"/>
    <property type="evidence" value="ECO:0007669"/>
    <property type="project" value="UniProtKB-ARBA"/>
</dbReference>
<evidence type="ECO:0000259" key="4">
    <source>
        <dbReference type="PROSITE" id="PS50011"/>
    </source>
</evidence>
<dbReference type="VEuPathDB" id="FungiDB:CTRG_01702"/>
<dbReference type="GO" id="GO:0005524">
    <property type="term" value="F:ATP binding"/>
    <property type="evidence" value="ECO:0007669"/>
    <property type="project" value="UniProtKB-UniRule"/>
</dbReference>
<dbReference type="EMBL" id="GG692396">
    <property type="protein sequence ID" value="EER34840.1"/>
    <property type="molecule type" value="Genomic_DNA"/>
</dbReference>
<dbReference type="SUPFAM" id="SSF49879">
    <property type="entry name" value="SMAD/FHA domain"/>
    <property type="match status" value="1"/>
</dbReference>
<dbReference type="GO" id="GO:0004672">
    <property type="term" value="F:protein kinase activity"/>
    <property type="evidence" value="ECO:0007669"/>
    <property type="project" value="InterPro"/>
</dbReference>
<name>C5M770_CANTT</name>
<sequence length="231" mass="25825">MDCIGYLKIEPIEKTQIKVSINQKPGKHKANKKSLPGNHTLIPLQPLQVLTIGRSFTKNIHLNNPTVSMNHGVIWSTQFDEDSAPVVYLHDQSRNAIQHNGNELGRGKIAILNDDDVIEIQMAAKITFKAIADHASSINEVDQSLEDWEITNKLIGSGSFGSVFLARKTNSSQLFAVKIIQKNYSSYFSGGYLTSHESELLARIKHVRNCLTTSTHLDKFQWLLTFISSPI</sequence>
<dbReference type="InterPro" id="IPR000253">
    <property type="entry name" value="FHA_dom"/>
</dbReference>
<reference evidence="5 6" key="1">
    <citation type="journal article" date="2009" name="Nature">
        <title>Evolution of pathogenicity and sexual reproduction in eight Candida genomes.</title>
        <authorList>
            <person name="Butler G."/>
            <person name="Rasmussen M.D."/>
            <person name="Lin M.F."/>
            <person name="Santos M.A."/>
            <person name="Sakthikumar S."/>
            <person name="Munro C.A."/>
            <person name="Rheinbay E."/>
            <person name="Grabherr M."/>
            <person name="Forche A."/>
            <person name="Reedy J.L."/>
            <person name="Agrafioti I."/>
            <person name="Arnaud M.B."/>
            <person name="Bates S."/>
            <person name="Brown A.J."/>
            <person name="Brunke S."/>
            <person name="Costanzo M.C."/>
            <person name="Fitzpatrick D.A."/>
            <person name="de Groot P.W."/>
            <person name="Harris D."/>
            <person name="Hoyer L.L."/>
            <person name="Hube B."/>
            <person name="Klis F.M."/>
            <person name="Kodira C."/>
            <person name="Lennard N."/>
            <person name="Logue M.E."/>
            <person name="Martin R."/>
            <person name="Neiman A.M."/>
            <person name="Nikolaou E."/>
            <person name="Quail M.A."/>
            <person name="Quinn J."/>
            <person name="Santos M.C."/>
            <person name="Schmitzberger F.F."/>
            <person name="Sherlock G."/>
            <person name="Shah P."/>
            <person name="Silverstein K.A."/>
            <person name="Skrzypek M.S."/>
            <person name="Soll D."/>
            <person name="Staggs R."/>
            <person name="Stansfield I."/>
            <person name="Stumpf M.P."/>
            <person name="Sudbery P.E."/>
            <person name="Srikantha T."/>
            <person name="Zeng Q."/>
            <person name="Berman J."/>
            <person name="Berriman M."/>
            <person name="Heitman J."/>
            <person name="Gow N.A."/>
            <person name="Lorenz M.C."/>
            <person name="Birren B.W."/>
            <person name="Kellis M."/>
            <person name="Cuomo C.A."/>
        </authorList>
    </citation>
    <scope>NUCLEOTIDE SEQUENCE [LARGE SCALE GENOMIC DNA]</scope>
    <source>
        <strain evidence="6">ATCC MYA-3404 / T1</strain>
    </source>
</reference>
<dbReference type="InterPro" id="IPR000719">
    <property type="entry name" value="Prot_kinase_dom"/>
</dbReference>
<dbReference type="Gene3D" id="3.30.200.20">
    <property type="entry name" value="Phosphorylase Kinase, domain 1"/>
    <property type="match status" value="1"/>
</dbReference>
<keyword evidence="2" id="KW-0547">Nucleotide-binding</keyword>
<evidence type="ECO:0000313" key="6">
    <source>
        <dbReference type="Proteomes" id="UP000002037"/>
    </source>
</evidence>
<feature type="binding site" evidence="2">
    <location>
        <position position="178"/>
    </location>
    <ligand>
        <name>ATP</name>
        <dbReference type="ChEBI" id="CHEBI:30616"/>
    </ligand>
</feature>
<evidence type="ECO:0000256" key="1">
    <source>
        <dbReference type="ARBA" id="ARBA00005575"/>
    </source>
</evidence>
<dbReference type="PROSITE" id="PS00107">
    <property type="entry name" value="PROTEIN_KINASE_ATP"/>
    <property type="match status" value="1"/>
</dbReference>
<dbReference type="RefSeq" id="XP_002547395.1">
    <property type="nucleotide sequence ID" value="XM_002547349.1"/>
</dbReference>
<dbReference type="InterPro" id="IPR008984">
    <property type="entry name" value="SMAD_FHA_dom_sf"/>
</dbReference>
<evidence type="ECO:0008006" key="7">
    <source>
        <dbReference type="Google" id="ProtNLM"/>
    </source>
</evidence>
<feature type="domain" description="Protein kinase" evidence="4">
    <location>
        <begin position="149"/>
        <end position="231"/>
    </location>
</feature>
<keyword evidence="6" id="KW-1185">Reference proteome</keyword>
<evidence type="ECO:0000259" key="3">
    <source>
        <dbReference type="PROSITE" id="PS50006"/>
    </source>
</evidence>
<gene>
    <name evidence="5" type="ORF">CTRG_01702</name>
</gene>
<comment type="similarity">
    <text evidence="1">Belongs to the protein kinase superfamily. CAMK Ser/Thr protein kinase family. CHEK2 subfamily.</text>
</comment>
<dbReference type="Pfam" id="PF00498">
    <property type="entry name" value="FHA"/>
    <property type="match status" value="1"/>
</dbReference>
<evidence type="ECO:0000313" key="5">
    <source>
        <dbReference type="EMBL" id="EER34840.1"/>
    </source>
</evidence>
<dbReference type="OrthoDB" id="74764at2759"/>
<dbReference type="AlphaFoldDB" id="C5M770"/>
<keyword evidence="2" id="KW-0067">ATP-binding</keyword>
<dbReference type="Proteomes" id="UP000002037">
    <property type="component" value="Unassembled WGS sequence"/>
</dbReference>
<dbReference type="PROSITE" id="PS50006">
    <property type="entry name" value="FHA_DOMAIN"/>
    <property type="match status" value="1"/>
</dbReference>
<accession>C5M770</accession>
<organism evidence="5 6">
    <name type="scientific">Candida tropicalis (strain ATCC MYA-3404 / T1)</name>
    <name type="common">Yeast</name>
    <dbReference type="NCBI Taxonomy" id="294747"/>
    <lineage>
        <taxon>Eukaryota</taxon>
        <taxon>Fungi</taxon>
        <taxon>Dikarya</taxon>
        <taxon>Ascomycota</taxon>
        <taxon>Saccharomycotina</taxon>
        <taxon>Pichiomycetes</taxon>
        <taxon>Debaryomycetaceae</taxon>
        <taxon>Candida/Lodderomyces clade</taxon>
        <taxon>Candida</taxon>
    </lineage>
</organism>
<dbReference type="KEGG" id="ctp:CTRG_01702"/>
<dbReference type="InterPro" id="IPR017441">
    <property type="entry name" value="Protein_kinase_ATP_BS"/>
</dbReference>
<evidence type="ECO:0000256" key="2">
    <source>
        <dbReference type="PROSITE-ProRule" id="PRU10141"/>
    </source>
</evidence>
<dbReference type="SMART" id="SM00240">
    <property type="entry name" value="FHA"/>
    <property type="match status" value="1"/>
</dbReference>
<protein>
    <recommendedName>
        <fullName evidence="7">Protein kinase domain-containing protein</fullName>
    </recommendedName>
</protein>
<dbReference type="Gene3D" id="2.60.200.20">
    <property type="match status" value="1"/>
</dbReference>